<dbReference type="EMBL" id="CP076128">
    <property type="protein sequence ID" value="QWG07331.1"/>
    <property type="molecule type" value="Genomic_DNA"/>
</dbReference>
<reference evidence="1 2" key="1">
    <citation type="submission" date="2021-05" db="EMBL/GenBank/DDBJ databases">
        <title>Comparative genomic studies on the polysaccharide-degrading batcterial strains of the Flammeovirga genus.</title>
        <authorList>
            <person name="Zewei F."/>
            <person name="Zheng Z."/>
            <person name="Yu L."/>
            <person name="Ruyue G."/>
            <person name="Yanhong M."/>
            <person name="Yuanyuan C."/>
            <person name="Jingyan G."/>
            <person name="Wenjun H."/>
        </authorList>
    </citation>
    <scope>NUCLEOTIDE SEQUENCE [LARGE SCALE GENOMIC DNA]</scope>
    <source>
        <strain evidence="1 2">YS10</strain>
    </source>
</reference>
<evidence type="ECO:0000313" key="2">
    <source>
        <dbReference type="Proteomes" id="UP000682802"/>
    </source>
</evidence>
<evidence type="ECO:0008006" key="3">
    <source>
        <dbReference type="Google" id="ProtNLM"/>
    </source>
</evidence>
<proteinExistence type="predicted"/>
<keyword evidence="2" id="KW-1185">Reference proteome</keyword>
<dbReference type="Proteomes" id="UP000682802">
    <property type="component" value="Chromosome 1"/>
</dbReference>
<accession>A0ABX8GUX6</accession>
<evidence type="ECO:0000313" key="1">
    <source>
        <dbReference type="EMBL" id="QWG07331.1"/>
    </source>
</evidence>
<name>A0ABX8GUX6_9BACT</name>
<gene>
    <name evidence="1" type="ORF">KM029_18805</name>
</gene>
<sequence length="184" mass="20735">MNQLIQSLPDTFDSTINSTHLLNQILSKVTDLTKSKYGFIGIVDLNQKIISYSTLIESKSNRSNSSPLPNNIRTTLPSPANRYLPIAKSIKEIHFLFDEKREKNGLPWFSTILLPIEISNNVKVIIGLCDKKDGYNAFSKKQMSALSLKLRKIIKQCPPKDNVSVSYKNSPSNVLDFCYTTPLL</sequence>
<dbReference type="RefSeq" id="WP_144074727.1">
    <property type="nucleotide sequence ID" value="NZ_CP076128.1"/>
</dbReference>
<protein>
    <recommendedName>
        <fullName evidence="3">GAF domain-containing protein</fullName>
    </recommendedName>
</protein>
<organism evidence="1 2">
    <name type="scientific">Flammeovirga kamogawensis</name>
    <dbReference type="NCBI Taxonomy" id="373891"/>
    <lineage>
        <taxon>Bacteria</taxon>
        <taxon>Pseudomonadati</taxon>
        <taxon>Bacteroidota</taxon>
        <taxon>Cytophagia</taxon>
        <taxon>Cytophagales</taxon>
        <taxon>Flammeovirgaceae</taxon>
        <taxon>Flammeovirga</taxon>
    </lineage>
</organism>